<comment type="caution">
    <text evidence="2">The sequence shown here is derived from an EMBL/GenBank/DDBJ whole genome shotgun (WGS) entry which is preliminary data.</text>
</comment>
<reference evidence="2 3" key="1">
    <citation type="journal article" date="2014" name="Int. J. Syst. Evol. Microbiol.">
        <title>Fulvimonas yonginensis sp. nov., isolated from greenhouse soil, and emended description of the genus Fulvimonas.</title>
        <authorList>
            <person name="Ahn J.H."/>
            <person name="Kim S.J."/>
            <person name="Weon H.Y."/>
            <person name="Hong S.B."/>
            <person name="Seok S.J."/>
            <person name="Kwon S.W."/>
        </authorList>
    </citation>
    <scope>NUCLEOTIDE SEQUENCE [LARGE SCALE GENOMIC DNA]</scope>
    <source>
        <strain evidence="2 3">KACC 16952</strain>
    </source>
</reference>
<dbReference type="InterPro" id="IPR029021">
    <property type="entry name" value="Prot-tyrosine_phosphatase-like"/>
</dbReference>
<dbReference type="Pfam" id="PF04273">
    <property type="entry name" value="BLH_phosphatase"/>
    <property type="match status" value="1"/>
</dbReference>
<keyword evidence="2" id="KW-0808">Transferase</keyword>
<dbReference type="EMBL" id="JBBBNY010000010">
    <property type="protein sequence ID" value="MEI7037715.1"/>
    <property type="molecule type" value="Genomic_DNA"/>
</dbReference>
<dbReference type="NCBIfam" id="TIGR01244">
    <property type="entry name" value="TIGR01244 family sulfur transferase"/>
    <property type="match status" value="1"/>
</dbReference>
<dbReference type="RefSeq" id="WP_336808351.1">
    <property type="nucleotide sequence ID" value="NZ_JBBBNY010000010.1"/>
</dbReference>
<evidence type="ECO:0000313" key="3">
    <source>
        <dbReference type="Proteomes" id="UP001381174"/>
    </source>
</evidence>
<dbReference type="Gene3D" id="3.90.190.10">
    <property type="entry name" value="Protein tyrosine phosphatase superfamily"/>
    <property type="match status" value="1"/>
</dbReference>
<name>A0ABU8JEL3_9GAMM</name>
<proteinExistence type="predicted"/>
<evidence type="ECO:0000259" key="1">
    <source>
        <dbReference type="Pfam" id="PF04273"/>
    </source>
</evidence>
<keyword evidence="3" id="KW-1185">Reference proteome</keyword>
<gene>
    <name evidence="2" type="ORF">WAT24_13180</name>
</gene>
<dbReference type="InterPro" id="IPR005939">
    <property type="entry name" value="BLH_phosphatase-like"/>
</dbReference>
<dbReference type="GO" id="GO:0016740">
    <property type="term" value="F:transferase activity"/>
    <property type="evidence" value="ECO:0007669"/>
    <property type="project" value="UniProtKB-KW"/>
</dbReference>
<accession>A0ABU8JEL3</accession>
<sequence>MQVRQLTEQISVSPQILPGDLDTLAAAGFRSLVNNRPDGEAEDQPASAELAAAAMQRGLAYRHIPVMPGSYEPATIDAMHRALEELPAPVLAFCRTGTRSTTLWALQAARHTDADALVGIAGEAGYDLTAWVPRLRDARRA</sequence>
<dbReference type="Proteomes" id="UP001381174">
    <property type="component" value="Unassembled WGS sequence"/>
</dbReference>
<dbReference type="SUPFAM" id="SSF52799">
    <property type="entry name" value="(Phosphotyrosine protein) phosphatases II"/>
    <property type="match status" value="1"/>
</dbReference>
<feature type="domain" description="Beta-lactamase hydrolase-like protein phosphatase-like" evidence="1">
    <location>
        <begin position="3"/>
        <end position="109"/>
    </location>
</feature>
<evidence type="ECO:0000313" key="2">
    <source>
        <dbReference type="EMBL" id="MEI7037715.1"/>
    </source>
</evidence>
<organism evidence="2 3">
    <name type="scientific">Fulvimonas yonginensis</name>
    <dbReference type="NCBI Taxonomy" id="1495200"/>
    <lineage>
        <taxon>Bacteria</taxon>
        <taxon>Pseudomonadati</taxon>
        <taxon>Pseudomonadota</taxon>
        <taxon>Gammaproteobacteria</taxon>
        <taxon>Lysobacterales</taxon>
        <taxon>Rhodanobacteraceae</taxon>
        <taxon>Fulvimonas</taxon>
    </lineage>
</organism>
<protein>
    <submittedName>
        <fullName evidence="2">TIGR01244 family sulfur transferase</fullName>
    </submittedName>
</protein>